<proteinExistence type="predicted"/>
<accession>A0A1Y2I2L8</accession>
<dbReference type="InterPro" id="IPR035940">
    <property type="entry name" value="CAP_sf"/>
</dbReference>
<feature type="domain" description="SCP" evidence="2">
    <location>
        <begin position="30"/>
        <end position="155"/>
    </location>
</feature>
<comment type="caution">
    <text evidence="3">The sequence shown here is derived from an EMBL/GenBank/DDBJ whole genome shotgun (WGS) entry which is preliminary data.</text>
</comment>
<feature type="signal peptide" evidence="1">
    <location>
        <begin position="1"/>
        <end position="21"/>
    </location>
</feature>
<dbReference type="PANTHER" id="PTHR31157">
    <property type="entry name" value="SCP DOMAIN-CONTAINING PROTEIN"/>
    <property type="match status" value="1"/>
</dbReference>
<dbReference type="PANTHER" id="PTHR31157:SF1">
    <property type="entry name" value="SCP DOMAIN-CONTAINING PROTEIN"/>
    <property type="match status" value="1"/>
</dbReference>
<keyword evidence="1" id="KW-0732">Signal</keyword>
<organism evidence="3 4">
    <name type="scientific">Catenaria anguillulae PL171</name>
    <dbReference type="NCBI Taxonomy" id="765915"/>
    <lineage>
        <taxon>Eukaryota</taxon>
        <taxon>Fungi</taxon>
        <taxon>Fungi incertae sedis</taxon>
        <taxon>Blastocladiomycota</taxon>
        <taxon>Blastocladiomycetes</taxon>
        <taxon>Blastocladiales</taxon>
        <taxon>Catenariaceae</taxon>
        <taxon>Catenaria</taxon>
    </lineage>
</organism>
<dbReference type="OrthoDB" id="568194at2759"/>
<evidence type="ECO:0000313" key="4">
    <source>
        <dbReference type="Proteomes" id="UP000193411"/>
    </source>
</evidence>
<dbReference type="InterPro" id="IPR014044">
    <property type="entry name" value="CAP_dom"/>
</dbReference>
<sequence>MYSLRLVALIAFAVLAHVALAQEAYQREMLRQVNEFRQRNGARPLCLERRLITAAEVHSRDMAARRFMDHTGSNGKSPFQRMRDQGYQFSNAAENIAFGSAPGFNDVARPMNSWINSAGHRRNLLNAQLKQLGVARAEGACRNGRGRCVYWTQVFGTTRNTDARCL</sequence>
<dbReference type="AlphaFoldDB" id="A0A1Y2I2L8"/>
<dbReference type="Pfam" id="PF00188">
    <property type="entry name" value="CAP"/>
    <property type="match status" value="1"/>
</dbReference>
<evidence type="ECO:0000313" key="3">
    <source>
        <dbReference type="EMBL" id="ORZ41117.1"/>
    </source>
</evidence>
<dbReference type="SUPFAM" id="SSF55797">
    <property type="entry name" value="PR-1-like"/>
    <property type="match status" value="1"/>
</dbReference>
<feature type="chain" id="PRO_5012260159" evidence="1">
    <location>
        <begin position="22"/>
        <end position="166"/>
    </location>
</feature>
<gene>
    <name evidence="3" type="ORF">BCR44DRAFT_45644</name>
</gene>
<dbReference type="CDD" id="cd05379">
    <property type="entry name" value="CAP_bacterial"/>
    <property type="match status" value="1"/>
</dbReference>
<name>A0A1Y2I2L8_9FUNG</name>
<dbReference type="Proteomes" id="UP000193411">
    <property type="component" value="Unassembled WGS sequence"/>
</dbReference>
<evidence type="ECO:0000259" key="2">
    <source>
        <dbReference type="Pfam" id="PF00188"/>
    </source>
</evidence>
<protein>
    <submittedName>
        <fullName evidence="3">Allergen V5/Tpx-1 family protein</fullName>
    </submittedName>
</protein>
<dbReference type="EMBL" id="MCFL01000002">
    <property type="protein sequence ID" value="ORZ41117.1"/>
    <property type="molecule type" value="Genomic_DNA"/>
</dbReference>
<keyword evidence="4" id="KW-1185">Reference proteome</keyword>
<dbReference type="STRING" id="765915.A0A1Y2I2L8"/>
<reference evidence="3 4" key="1">
    <citation type="submission" date="2016-07" db="EMBL/GenBank/DDBJ databases">
        <title>Pervasive Adenine N6-methylation of Active Genes in Fungi.</title>
        <authorList>
            <consortium name="DOE Joint Genome Institute"/>
            <person name="Mondo S.J."/>
            <person name="Dannebaum R.O."/>
            <person name="Kuo R.C."/>
            <person name="Labutti K."/>
            <person name="Haridas S."/>
            <person name="Kuo A."/>
            <person name="Salamov A."/>
            <person name="Ahrendt S.R."/>
            <person name="Lipzen A."/>
            <person name="Sullivan W."/>
            <person name="Andreopoulos W.B."/>
            <person name="Clum A."/>
            <person name="Lindquist E."/>
            <person name="Daum C."/>
            <person name="Ramamoorthy G.K."/>
            <person name="Gryganskyi A."/>
            <person name="Culley D."/>
            <person name="Magnuson J.K."/>
            <person name="James T.Y."/>
            <person name="O'Malley M.A."/>
            <person name="Stajich J.E."/>
            <person name="Spatafora J.W."/>
            <person name="Visel A."/>
            <person name="Grigoriev I.V."/>
        </authorList>
    </citation>
    <scope>NUCLEOTIDE SEQUENCE [LARGE SCALE GENOMIC DNA]</scope>
    <source>
        <strain evidence="3 4">PL171</strain>
    </source>
</reference>
<dbReference type="Gene3D" id="3.40.33.10">
    <property type="entry name" value="CAP"/>
    <property type="match status" value="1"/>
</dbReference>
<evidence type="ECO:0000256" key="1">
    <source>
        <dbReference type="SAM" id="SignalP"/>
    </source>
</evidence>